<keyword evidence="2" id="KW-0472">Membrane</keyword>
<comment type="caution">
    <text evidence="3">The sequence shown here is derived from an EMBL/GenBank/DDBJ whole genome shotgun (WGS) entry which is preliminary data.</text>
</comment>
<name>A0A931CPY3_9MICC</name>
<dbReference type="EMBL" id="JADNYM010000006">
    <property type="protein sequence ID" value="MBG0738856.1"/>
    <property type="molecule type" value="Genomic_DNA"/>
</dbReference>
<keyword evidence="4" id="KW-1185">Reference proteome</keyword>
<evidence type="ECO:0000256" key="1">
    <source>
        <dbReference type="SAM" id="MobiDB-lite"/>
    </source>
</evidence>
<evidence type="ECO:0000313" key="4">
    <source>
        <dbReference type="Proteomes" id="UP000655366"/>
    </source>
</evidence>
<proteinExistence type="predicted"/>
<dbReference type="InterPro" id="IPR036116">
    <property type="entry name" value="FN3_sf"/>
</dbReference>
<organism evidence="3 4">
    <name type="scientific">Arthrobacter terrae</name>
    <dbReference type="NCBI Taxonomy" id="2935737"/>
    <lineage>
        <taxon>Bacteria</taxon>
        <taxon>Bacillati</taxon>
        <taxon>Actinomycetota</taxon>
        <taxon>Actinomycetes</taxon>
        <taxon>Micrococcales</taxon>
        <taxon>Micrococcaceae</taxon>
        <taxon>Arthrobacter</taxon>
    </lineage>
</organism>
<dbReference type="GO" id="GO:0005975">
    <property type="term" value="P:carbohydrate metabolic process"/>
    <property type="evidence" value="ECO:0007669"/>
    <property type="project" value="UniProtKB-ARBA"/>
</dbReference>
<dbReference type="Proteomes" id="UP000655366">
    <property type="component" value="Unassembled WGS sequence"/>
</dbReference>
<dbReference type="InterPro" id="IPR013783">
    <property type="entry name" value="Ig-like_fold"/>
</dbReference>
<protein>
    <submittedName>
        <fullName evidence="3">Fibronectin type III</fullName>
    </submittedName>
</protein>
<evidence type="ECO:0000256" key="2">
    <source>
        <dbReference type="SAM" id="Phobius"/>
    </source>
</evidence>
<sequence length="1145" mass="119471">MALKNMFDRYNKRRRDAGVGLVDAVVGIGLAAVIIGGPVLYFTTINNAAAGAASTQGQNTAISEALDRAVANVQASDTIMYAGANELVTRSTEVEAGKADNPVINRWVVNGDKLYQQSWSGDAGVAAYDRSALPTAPAGSSTLNTRVSVDQLQLTGDLFAYTDKDGSALDVKAPKEALTETARTTPADGKKTYDIALVSMSIKAGTSSDGGKTGTVENKTSAAPRSVSGKADTAAAAAACSAVRVDTDAAGKPVITWNTLPGYTSYVVFRNATQIANVTAAASDSQKSFTDATVTPGPVEVINYRVQPRNADGTMAAIACTPKPWSPQIAAPVFKNSGVLPSAVQAHEWTDGADGALGLKKPRILLQWAAVPGATSYDLKYRELDPATGNPLTTAFNSAAAGLPAATTTFTWDDGGWGASYEWYVKANAGAGQGQSAESAHITTLTHPPAPQNIDITPQYGTGADRMTKGDNILTWSAAPTAVEYDIWRYNSGSTGAVTKLATVSASAARTYKDTVPYGTSWTYYVAAVNDGPRGTANGKASSASPEAGVTAATGTMPTVSYREPAGKASASTMLLAGNTTAIISAAVKQPDIQPAPIKATQLQFPPIPSGAPSRDYDGYNQLSWNPTLSATGYQVAKFDKTGTKTCITAECGSTNGGITTTTLKDTAAKGTQSDYAVIAYNATGLSIEFSLKETLTQRPDVPTMKVARDPSLTDSTAAFEVVQNADAGNTGASKFCSSATCDYVLYRSGKALLTTPHTQSGSTVKWTGGSPDGSTTTFTAKSKNVAVTNGGYSDPATVSVNTYPGTFAVMGQVGDANGGQVARYRLDVTNINLGSMSNGATTVRWSVPSGATRVDAVRRSIAGDTVSPDGDNSGLSRSAVRTASWNNGSSGVWDDLASPGAIFQYEVTATAPNGLKRTIKSQPVLTPADASKAGTMVTTCSGSDPRRFTPGQIGTITDTNSHTGSFFSGAYSSPYPNQVIGAKMVQSDAAHPQSLDGSPRYGLARGTDYLGLASWGSNISSPKNLYYTNWNNHLDGQWTSRNGDFASGQGVGYYQGLLNGFDVVTRGISFSLTNPDTGGLQQYVEPDSRYVTPMIEMWATYQNGCAPQGQTGHQLAEPGDACYAFDGTACQDNAYWNRPKWQTK</sequence>
<dbReference type="Gene3D" id="2.60.40.10">
    <property type="entry name" value="Immunoglobulins"/>
    <property type="match status" value="3"/>
</dbReference>
<keyword evidence="2" id="KW-0812">Transmembrane</keyword>
<keyword evidence="2" id="KW-1133">Transmembrane helix</keyword>
<reference evidence="3 4" key="1">
    <citation type="submission" date="2020-11" db="EMBL/GenBank/DDBJ databases">
        <title>Arthrobacter antarcticus sp. nov., isolated from Antarctic Soil.</title>
        <authorList>
            <person name="Li J."/>
        </authorList>
    </citation>
    <scope>NUCLEOTIDE SEQUENCE [LARGE SCALE GENOMIC DNA]</scope>
    <source>
        <strain evidence="3 4">Z1-20</strain>
    </source>
</reference>
<dbReference type="AlphaFoldDB" id="A0A931CPY3"/>
<evidence type="ECO:0000313" key="3">
    <source>
        <dbReference type="EMBL" id="MBG0738856.1"/>
    </source>
</evidence>
<gene>
    <name evidence="3" type="ORF">IV500_05400</name>
</gene>
<accession>A0A931CPY3</accession>
<feature type="region of interest" description="Disordered" evidence="1">
    <location>
        <begin position="935"/>
        <end position="956"/>
    </location>
</feature>
<dbReference type="RefSeq" id="WP_196395813.1">
    <property type="nucleotide sequence ID" value="NZ_JADNYM010000006.1"/>
</dbReference>
<feature type="region of interest" description="Disordered" evidence="1">
    <location>
        <begin position="206"/>
        <end position="227"/>
    </location>
</feature>
<feature type="compositionally biased region" description="Polar residues" evidence="1">
    <location>
        <begin position="206"/>
        <end position="223"/>
    </location>
</feature>
<feature type="transmembrane region" description="Helical" evidence="2">
    <location>
        <begin position="21"/>
        <end position="42"/>
    </location>
</feature>
<dbReference type="SUPFAM" id="SSF49265">
    <property type="entry name" value="Fibronectin type III"/>
    <property type="match status" value="1"/>
</dbReference>